<feature type="compositionally biased region" description="Basic residues" evidence="1">
    <location>
        <begin position="344"/>
        <end position="391"/>
    </location>
</feature>
<reference evidence="2" key="1">
    <citation type="submission" date="2020-02" db="EMBL/GenBank/DDBJ databases">
        <authorList>
            <person name="Meier V. D."/>
        </authorList>
    </citation>
    <scope>NUCLEOTIDE SEQUENCE</scope>
    <source>
        <strain evidence="2">AVDCRST_MAG73</strain>
    </source>
</reference>
<feature type="compositionally biased region" description="Basic and acidic residues" evidence="1">
    <location>
        <begin position="201"/>
        <end position="215"/>
    </location>
</feature>
<proteinExistence type="predicted"/>
<feature type="region of interest" description="Disordered" evidence="1">
    <location>
        <begin position="326"/>
        <end position="438"/>
    </location>
</feature>
<dbReference type="EMBL" id="CADCWE010000004">
    <property type="protein sequence ID" value="CAA9518550.1"/>
    <property type="molecule type" value="Genomic_DNA"/>
</dbReference>
<feature type="compositionally biased region" description="Basic and acidic residues" evidence="1">
    <location>
        <begin position="144"/>
        <end position="170"/>
    </location>
</feature>
<gene>
    <name evidence="2" type="ORF">AVDCRST_MAG73-44</name>
</gene>
<organism evidence="2">
    <name type="scientific">uncultured Thermomicrobiales bacterium</name>
    <dbReference type="NCBI Taxonomy" id="1645740"/>
    <lineage>
        <taxon>Bacteria</taxon>
        <taxon>Pseudomonadati</taxon>
        <taxon>Thermomicrobiota</taxon>
        <taxon>Thermomicrobia</taxon>
        <taxon>Thermomicrobiales</taxon>
        <taxon>environmental samples</taxon>
    </lineage>
</organism>
<feature type="region of interest" description="Disordered" evidence="1">
    <location>
        <begin position="1"/>
        <end position="170"/>
    </location>
</feature>
<feature type="compositionally biased region" description="Basic residues" evidence="1">
    <location>
        <begin position="80"/>
        <end position="120"/>
    </location>
</feature>
<feature type="compositionally biased region" description="Basic residues" evidence="1">
    <location>
        <begin position="408"/>
        <end position="430"/>
    </location>
</feature>
<evidence type="ECO:0000256" key="1">
    <source>
        <dbReference type="SAM" id="MobiDB-lite"/>
    </source>
</evidence>
<feature type="compositionally biased region" description="Basic residues" evidence="1">
    <location>
        <begin position="326"/>
        <end position="336"/>
    </location>
</feature>
<feature type="compositionally biased region" description="Basic and acidic residues" evidence="1">
    <location>
        <begin position="230"/>
        <end position="239"/>
    </location>
</feature>
<protein>
    <submittedName>
        <fullName evidence="2">Uncharacterized protein</fullName>
    </submittedName>
</protein>
<feature type="region of interest" description="Disordered" evidence="1">
    <location>
        <begin position="183"/>
        <end position="263"/>
    </location>
</feature>
<feature type="compositionally biased region" description="Basic residues" evidence="1">
    <location>
        <begin position="16"/>
        <end position="28"/>
    </location>
</feature>
<feature type="compositionally biased region" description="Basic residues" evidence="1">
    <location>
        <begin position="59"/>
        <end position="70"/>
    </location>
</feature>
<feature type="non-terminal residue" evidence="2">
    <location>
        <position position="438"/>
    </location>
</feature>
<feature type="compositionally biased region" description="Basic residues" evidence="1">
    <location>
        <begin position="240"/>
        <end position="263"/>
    </location>
</feature>
<name>A0A6J4TBY6_9BACT</name>
<feature type="non-terminal residue" evidence="2">
    <location>
        <position position="1"/>
    </location>
</feature>
<dbReference type="AlphaFoldDB" id="A0A6J4TBY6"/>
<sequence length="438" mass="51375">AAPFSRPVPRVDPRLARRRRRAGVRPRPRPGPGRAPDLGPVHRPRDRGGGRHLPGVRRGQQRHHHPRGDRRRPDAPNPQHRPRLRHRARSGCLRRRTRLRRVARRRRPDRAPGRPRRRIRLGGSDRPGRDPRRYHRRPALQPAADDRSDRRLRQPDPDGRGRAGRADHIRRAADLLRRRRRGRLHPLRLRQQPRLAGVPPVRDDLQRHDRPRRDASPPVRKPGPLGLAGDGHRDQELLRRHARGRMLLRRRQRPDLRRRQRPLLRRRCPDALDRLLAGARHQRQHDRLRGDDDALPGPRWRGWVLLVLRRRLGLLPVRRQLPGAAGRRRPLPRLRRLAGDRPALGRRGRLLPAARSRHHRPRRHPALPVRARRPRIGRQRRNRTRLQRRRPGPAGLQRRDAERLPGGPRRRQNPRATSRRPPGRLGRRIPVRGDAGSI</sequence>
<evidence type="ECO:0000313" key="2">
    <source>
        <dbReference type="EMBL" id="CAA9518550.1"/>
    </source>
</evidence>
<accession>A0A6J4TBY6</accession>